<dbReference type="PANTHER" id="PTHR12832:SF11">
    <property type="entry name" value="LD23868P"/>
    <property type="match status" value="1"/>
</dbReference>
<feature type="region of interest" description="Disordered" evidence="2">
    <location>
        <begin position="469"/>
        <end position="497"/>
    </location>
</feature>
<dbReference type="AlphaFoldDB" id="A0A812DP80"/>
<dbReference type="Pfam" id="PF05794">
    <property type="entry name" value="Tcp11"/>
    <property type="match status" value="1"/>
</dbReference>
<comment type="caution">
    <text evidence="3">The sequence shown here is derived from an EMBL/GenBank/DDBJ whole genome shotgun (WGS) entry which is preliminary data.</text>
</comment>
<comment type="similarity">
    <text evidence="1">Belongs to the TCP11 family.</text>
</comment>
<evidence type="ECO:0000313" key="3">
    <source>
        <dbReference type="EMBL" id="CAE1305759.1"/>
    </source>
</evidence>
<proteinExistence type="inferred from homology"/>
<gene>
    <name evidence="3" type="ORF">SPHA_58137</name>
</gene>
<dbReference type="EMBL" id="CAHIKZ030003957">
    <property type="protein sequence ID" value="CAE1305759.1"/>
    <property type="molecule type" value="Genomic_DNA"/>
</dbReference>
<protein>
    <submittedName>
        <fullName evidence="3">T-complex protein 11 X-linked protein 1</fullName>
    </submittedName>
</protein>
<dbReference type="GO" id="GO:0007165">
    <property type="term" value="P:signal transduction"/>
    <property type="evidence" value="ECO:0007669"/>
    <property type="project" value="TreeGrafter"/>
</dbReference>
<dbReference type="Proteomes" id="UP000597762">
    <property type="component" value="Unassembled WGS sequence"/>
</dbReference>
<evidence type="ECO:0000256" key="1">
    <source>
        <dbReference type="ARBA" id="ARBA00010954"/>
    </source>
</evidence>
<sequence>MIPSSPNKVPPVYKYLKDMELIHEIVINNDFEMKKVDSPEKSIQKRVHEMFHKAFWDHVEEQLNANPPDYVPAIQLIEVIKQMILELLMPWQNQLKNQISEVLDIELIKQKIEHEVFDINYYEDYIISLMEKICAPVRDEDVAKLRHQKEVVSLFRSIIETLELMKLDMANFTINQARPYMQQHYTSLEKDKFKKYIDYTREKGLDPLQRTKTWLQRNHMKLTLPQCITTEEGATCAGASFFSGNLHPDANSTRSVTGTIILNTAYLELINWEDLQPYPETMCLDERRFRKLQEHLYKLRLMAGMLLVTYNTIGTSISGVSEVREQLKQNLTVLLDKLNSKDEKNLLEVALSCAEQVNCVVKTWLKSHGFEELDADKQKLLLGQLQDVFSPQNAVHKLMWKRINDFIYQCISCGSVDKVKIPTGLSTIETELIALCKSFAHLIGLNFGIYHEYYKEILTMLLEGKDDDSMSSTAKKPESPDSPNSDVGWNVNVPVHQ</sequence>
<reference evidence="3" key="1">
    <citation type="submission" date="2021-01" db="EMBL/GenBank/DDBJ databases">
        <authorList>
            <person name="Li R."/>
            <person name="Bekaert M."/>
        </authorList>
    </citation>
    <scope>NUCLEOTIDE SEQUENCE</scope>
    <source>
        <strain evidence="3">Farmed</strain>
    </source>
</reference>
<name>A0A812DP80_ACAPH</name>
<keyword evidence="4" id="KW-1185">Reference proteome</keyword>
<evidence type="ECO:0000256" key="2">
    <source>
        <dbReference type="SAM" id="MobiDB-lite"/>
    </source>
</evidence>
<dbReference type="InterPro" id="IPR008862">
    <property type="entry name" value="Tcp11"/>
</dbReference>
<accession>A0A812DP80</accession>
<dbReference type="PANTHER" id="PTHR12832">
    <property type="entry name" value="TESTIS-SPECIFIC PROTEIN PBS13 T-COMPLEX 11"/>
    <property type="match status" value="1"/>
</dbReference>
<organism evidence="3 4">
    <name type="scientific">Acanthosepion pharaonis</name>
    <name type="common">Pharaoh cuttlefish</name>
    <name type="synonym">Sepia pharaonis</name>
    <dbReference type="NCBI Taxonomy" id="158019"/>
    <lineage>
        <taxon>Eukaryota</taxon>
        <taxon>Metazoa</taxon>
        <taxon>Spiralia</taxon>
        <taxon>Lophotrochozoa</taxon>
        <taxon>Mollusca</taxon>
        <taxon>Cephalopoda</taxon>
        <taxon>Coleoidea</taxon>
        <taxon>Decapodiformes</taxon>
        <taxon>Sepiida</taxon>
        <taxon>Sepiina</taxon>
        <taxon>Sepiidae</taxon>
        <taxon>Acanthosepion</taxon>
    </lineage>
</organism>
<evidence type="ECO:0000313" key="4">
    <source>
        <dbReference type="Proteomes" id="UP000597762"/>
    </source>
</evidence>
<dbReference type="OrthoDB" id="276323at2759"/>